<accession>A0A8D0BFG8</accession>
<sequence>MRGCSLASMLGFLGAAFHLWQLSLALRIGAFNIRTFGDSKLSNTTITDLIVSVSLCLDLSPSQGL</sequence>
<reference evidence="1" key="1">
    <citation type="submission" date="2025-08" db="UniProtKB">
        <authorList>
            <consortium name="Ensembl"/>
        </authorList>
    </citation>
    <scope>IDENTIFICATION</scope>
</reference>
<keyword evidence="2" id="KW-1185">Reference proteome</keyword>
<dbReference type="AlphaFoldDB" id="A0A8D0BFG8"/>
<dbReference type="Proteomes" id="UP000694421">
    <property type="component" value="Unplaced"/>
</dbReference>
<reference evidence="1" key="2">
    <citation type="submission" date="2025-09" db="UniProtKB">
        <authorList>
            <consortium name="Ensembl"/>
        </authorList>
    </citation>
    <scope>IDENTIFICATION</scope>
</reference>
<evidence type="ECO:0000313" key="1">
    <source>
        <dbReference type="Ensembl" id="ENSSMRP00000004531.1"/>
    </source>
</evidence>
<organism evidence="1 2">
    <name type="scientific">Salvator merianae</name>
    <name type="common">Argentine black and white tegu</name>
    <name type="synonym">Tupinambis merianae</name>
    <dbReference type="NCBI Taxonomy" id="96440"/>
    <lineage>
        <taxon>Eukaryota</taxon>
        <taxon>Metazoa</taxon>
        <taxon>Chordata</taxon>
        <taxon>Craniata</taxon>
        <taxon>Vertebrata</taxon>
        <taxon>Euteleostomi</taxon>
        <taxon>Lepidosauria</taxon>
        <taxon>Squamata</taxon>
        <taxon>Bifurcata</taxon>
        <taxon>Unidentata</taxon>
        <taxon>Episquamata</taxon>
        <taxon>Laterata</taxon>
        <taxon>Teiioidea</taxon>
        <taxon>Teiidae</taxon>
        <taxon>Salvator</taxon>
    </lineage>
</organism>
<proteinExistence type="predicted"/>
<protein>
    <submittedName>
        <fullName evidence="1">Uncharacterized protein</fullName>
    </submittedName>
</protein>
<dbReference type="Ensembl" id="ENSSMRT00000005345.1">
    <property type="protein sequence ID" value="ENSSMRP00000004531.1"/>
    <property type="gene ID" value="ENSSMRG00000003733.1"/>
</dbReference>
<name>A0A8D0BFG8_SALMN</name>
<evidence type="ECO:0000313" key="2">
    <source>
        <dbReference type="Proteomes" id="UP000694421"/>
    </source>
</evidence>